<protein>
    <submittedName>
        <fullName evidence="8">Type IV secretory system conjugative DNA transfer family protein</fullName>
    </submittedName>
</protein>
<dbReference type="InterPro" id="IPR051539">
    <property type="entry name" value="T4SS-coupling_protein"/>
</dbReference>
<sequence>MDVLLFLCKAVWWLLRMLGRGMRWLLGLARRDRRARRDGVHGTARFATRWELLRGGVLSGKGPVIGRGPWGRLIRFTSDGLVFVFAATGAGKGIGIVVPTLLDYPGSILVTDPKGENYAITRRRRERFGKVRMLSPTDLAHSNRLNPLDIVRVGSDLEADDAKALARLMVKPDAREAHWDDKAVSLLTALILHTLREPPETRTLAHVRALSVGGPETFRATLEEIAWNSTSTLAAETASGFLSQIPQEPSSKAGEFESILSNVQKATEQWSAGSPAGRLSGASDFSLDELVDGVCTLYLCVDEELLQVYERWLRVMTGCVLATLTRAKYRPRSRHKVVLLLDEVAVLGPLDPLEKQSGLLRAYCTPVLIWQSMPQVRRVYGDGAAAFLANASCRVFFGINDNDTATYVSTMVGNTTTLSRSTGVSQSSDAWLRHNQQQGHSESGYWLLDPSEVQRLPVNRLVAKFRDIPFSTLAGRLNYRKMLRWRGMWDEWRGQPASPSPTVRSIEPEPPGFSPRTPGQGTPHAVREQAPTQNHKFFP</sequence>
<keyword evidence="5" id="KW-1133">Transmembrane helix</keyword>
<dbReference type="Proteomes" id="UP000831684">
    <property type="component" value="Plasmid pE"/>
</dbReference>
<feature type="compositionally biased region" description="Polar residues" evidence="7">
    <location>
        <begin position="530"/>
        <end position="539"/>
    </location>
</feature>
<accession>A0A9E7A3U1</accession>
<geneLocation type="plasmid" evidence="8 9">
    <name>pE</name>
</geneLocation>
<comment type="subcellular location">
    <subcellularLocation>
        <location evidence="1">Cell membrane</location>
        <topology evidence="1">Multi-pass membrane protein</topology>
    </subcellularLocation>
</comment>
<dbReference type="CDD" id="cd01127">
    <property type="entry name" value="TrwB_TraG_TraD_VirD4"/>
    <property type="match status" value="2"/>
</dbReference>
<dbReference type="InterPro" id="IPR003688">
    <property type="entry name" value="TraG/VirD4"/>
</dbReference>
<proteinExistence type="inferred from homology"/>
<dbReference type="Gene3D" id="3.40.50.300">
    <property type="entry name" value="P-loop containing nucleotide triphosphate hydrolases"/>
    <property type="match status" value="1"/>
</dbReference>
<name>A0A9E7A3U1_9HYPH</name>
<evidence type="ECO:0000256" key="1">
    <source>
        <dbReference type="ARBA" id="ARBA00004651"/>
    </source>
</evidence>
<dbReference type="AlphaFoldDB" id="A0A9E7A3U1"/>
<dbReference type="GO" id="GO:0005886">
    <property type="term" value="C:plasma membrane"/>
    <property type="evidence" value="ECO:0007669"/>
    <property type="project" value="UniProtKB-SubCell"/>
</dbReference>
<dbReference type="PANTHER" id="PTHR37937">
    <property type="entry name" value="CONJUGATIVE TRANSFER: DNA TRANSPORT"/>
    <property type="match status" value="1"/>
</dbReference>
<evidence type="ECO:0000256" key="5">
    <source>
        <dbReference type="ARBA" id="ARBA00022989"/>
    </source>
</evidence>
<evidence type="ECO:0000256" key="2">
    <source>
        <dbReference type="ARBA" id="ARBA00008806"/>
    </source>
</evidence>
<dbReference type="KEGG" id="apol:K9D25_24745"/>
<reference evidence="8" key="1">
    <citation type="submission" date="2021-09" db="EMBL/GenBank/DDBJ databases">
        <title>Network and meta-omics reveal the key degrader and cooperation patterns in an efficient 1,4-dioxane-degrading microbial community.</title>
        <authorList>
            <person name="Dai C."/>
        </authorList>
    </citation>
    <scope>NUCLEOTIDE SEQUENCE</scope>
    <source>
        <strain evidence="8">ZM13</strain>
        <plasmid evidence="8">pE</plasmid>
    </source>
</reference>
<dbReference type="PANTHER" id="PTHR37937:SF1">
    <property type="entry name" value="CONJUGATIVE TRANSFER: DNA TRANSPORT"/>
    <property type="match status" value="1"/>
</dbReference>
<keyword evidence="8" id="KW-0614">Plasmid</keyword>
<dbReference type="InterPro" id="IPR027417">
    <property type="entry name" value="P-loop_NTPase"/>
</dbReference>
<dbReference type="EMBL" id="CP083244">
    <property type="protein sequence ID" value="UOK73980.1"/>
    <property type="molecule type" value="Genomic_DNA"/>
</dbReference>
<evidence type="ECO:0000256" key="7">
    <source>
        <dbReference type="SAM" id="MobiDB-lite"/>
    </source>
</evidence>
<dbReference type="SUPFAM" id="SSF52540">
    <property type="entry name" value="P-loop containing nucleoside triphosphate hydrolases"/>
    <property type="match status" value="1"/>
</dbReference>
<evidence type="ECO:0000256" key="3">
    <source>
        <dbReference type="ARBA" id="ARBA00022475"/>
    </source>
</evidence>
<keyword evidence="3" id="KW-1003">Cell membrane</keyword>
<keyword evidence="6" id="KW-0472">Membrane</keyword>
<evidence type="ECO:0000313" key="9">
    <source>
        <dbReference type="Proteomes" id="UP000831684"/>
    </source>
</evidence>
<feature type="region of interest" description="Disordered" evidence="7">
    <location>
        <begin position="494"/>
        <end position="539"/>
    </location>
</feature>
<organism evidence="8 9">
    <name type="scientific">Ancylobacter polymorphus</name>
    <dbReference type="NCBI Taxonomy" id="223390"/>
    <lineage>
        <taxon>Bacteria</taxon>
        <taxon>Pseudomonadati</taxon>
        <taxon>Pseudomonadota</taxon>
        <taxon>Alphaproteobacteria</taxon>
        <taxon>Hyphomicrobiales</taxon>
        <taxon>Xanthobacteraceae</taxon>
        <taxon>Ancylobacter</taxon>
    </lineage>
</organism>
<dbReference type="Pfam" id="PF02534">
    <property type="entry name" value="T4SS-DNA_transf"/>
    <property type="match status" value="1"/>
</dbReference>
<evidence type="ECO:0000256" key="6">
    <source>
        <dbReference type="ARBA" id="ARBA00023136"/>
    </source>
</evidence>
<dbReference type="RefSeq" id="WP_244451547.1">
    <property type="nucleotide sequence ID" value="NZ_CP083244.1"/>
</dbReference>
<gene>
    <name evidence="8" type="ORF">K9D25_24745</name>
</gene>
<comment type="similarity">
    <text evidence="2">Belongs to the VirD4/TraG family.</text>
</comment>
<keyword evidence="4" id="KW-0812">Transmembrane</keyword>
<evidence type="ECO:0000313" key="8">
    <source>
        <dbReference type="EMBL" id="UOK73980.1"/>
    </source>
</evidence>
<evidence type="ECO:0000256" key="4">
    <source>
        <dbReference type="ARBA" id="ARBA00022692"/>
    </source>
</evidence>